<dbReference type="AlphaFoldDB" id="A0AA90SM35"/>
<dbReference type="Proteomes" id="UP001178281">
    <property type="component" value="Unassembled WGS sequence"/>
</dbReference>
<proteinExistence type="predicted"/>
<evidence type="ECO:0000313" key="1">
    <source>
        <dbReference type="EMBL" id="MDP0398872.1"/>
    </source>
</evidence>
<protein>
    <submittedName>
        <fullName evidence="1">Uncharacterized protein</fullName>
    </submittedName>
</protein>
<evidence type="ECO:0000313" key="2">
    <source>
        <dbReference type="Proteomes" id="UP001178281"/>
    </source>
</evidence>
<reference evidence="1" key="1">
    <citation type="submission" date="2023-08" db="EMBL/GenBank/DDBJ databases">
        <title>The draft genome of Tsukamurella strandjordii strain 050030.</title>
        <authorList>
            <person name="Zhao F."/>
            <person name="Feng Y."/>
            <person name="Zong Z."/>
        </authorList>
    </citation>
    <scope>NUCLEOTIDE SEQUENCE</scope>
    <source>
        <strain evidence="1">050030</strain>
    </source>
</reference>
<gene>
    <name evidence="1" type="ORF">Q7X28_13140</name>
</gene>
<organism evidence="1 2">
    <name type="scientific">Tsukamurella strandjordii</name>
    <dbReference type="NCBI Taxonomy" id="147577"/>
    <lineage>
        <taxon>Bacteria</taxon>
        <taxon>Bacillati</taxon>
        <taxon>Actinomycetota</taxon>
        <taxon>Actinomycetes</taxon>
        <taxon>Mycobacteriales</taxon>
        <taxon>Tsukamurellaceae</taxon>
        <taxon>Tsukamurella</taxon>
    </lineage>
</organism>
<sequence>MHRSASLPDLAEAIAAVPADRRHTVALSVAADALDRTADARLDGTGTVLLDEMRAPGCRRGEAQRLAVAVDALDRDAHACRADGDHTGYVLGFQAARALSALHFLVRDGGAGLADVAYEAVMVCGATEPVLAVLVGGRR</sequence>
<dbReference type="RefSeq" id="WP_220659319.1">
    <property type="nucleotide sequence ID" value="NZ_BAAAII010000006.1"/>
</dbReference>
<name>A0AA90SM35_9ACTN</name>
<keyword evidence="2" id="KW-1185">Reference proteome</keyword>
<accession>A0AA90SM35</accession>
<dbReference type="EMBL" id="JAUTIX010000004">
    <property type="protein sequence ID" value="MDP0398872.1"/>
    <property type="molecule type" value="Genomic_DNA"/>
</dbReference>
<comment type="caution">
    <text evidence="1">The sequence shown here is derived from an EMBL/GenBank/DDBJ whole genome shotgun (WGS) entry which is preliminary data.</text>
</comment>